<keyword evidence="1" id="KW-0812">Transmembrane</keyword>
<dbReference type="OrthoDB" id="446723at2759"/>
<dbReference type="SUPFAM" id="SSF53474">
    <property type="entry name" value="alpha/beta-Hydrolases"/>
    <property type="match status" value="1"/>
</dbReference>
<reference evidence="3" key="1">
    <citation type="submission" date="2020-04" db="EMBL/GenBank/DDBJ databases">
        <title>Genome Assembly and Annotation of Botryosphaeria dothidea sdau 11-99, a Latent Pathogen of Apple Fruit Ring Rot in China.</title>
        <authorList>
            <person name="Yu C."/>
            <person name="Diao Y."/>
            <person name="Lu Q."/>
            <person name="Zhao J."/>
            <person name="Cui S."/>
            <person name="Peng C."/>
            <person name="He B."/>
            <person name="Liu H."/>
        </authorList>
    </citation>
    <scope>NUCLEOTIDE SEQUENCE [LARGE SCALE GENOMIC DNA]</scope>
    <source>
        <strain evidence="3">Sdau11-99</strain>
    </source>
</reference>
<dbReference type="EMBL" id="WWBZ02000073">
    <property type="protein sequence ID" value="KAF4301665.1"/>
    <property type="molecule type" value="Genomic_DNA"/>
</dbReference>
<dbReference type="Pfam" id="PF12697">
    <property type="entry name" value="Abhydrolase_6"/>
    <property type="match status" value="1"/>
</dbReference>
<keyword evidence="1" id="KW-0472">Membrane</keyword>
<accession>A0A8H4IIG9</accession>
<dbReference type="PANTHER" id="PTHR12277:SF81">
    <property type="entry name" value="PROTEIN ABHD13"/>
    <property type="match status" value="1"/>
</dbReference>
<proteinExistence type="predicted"/>
<dbReference type="InterPro" id="IPR000073">
    <property type="entry name" value="AB_hydrolase_1"/>
</dbReference>
<organism evidence="3 4">
    <name type="scientific">Botryosphaeria dothidea</name>
    <dbReference type="NCBI Taxonomy" id="55169"/>
    <lineage>
        <taxon>Eukaryota</taxon>
        <taxon>Fungi</taxon>
        <taxon>Dikarya</taxon>
        <taxon>Ascomycota</taxon>
        <taxon>Pezizomycotina</taxon>
        <taxon>Dothideomycetes</taxon>
        <taxon>Dothideomycetes incertae sedis</taxon>
        <taxon>Botryosphaeriales</taxon>
        <taxon>Botryosphaeriaceae</taxon>
        <taxon>Botryosphaeria</taxon>
    </lineage>
</organism>
<feature type="transmembrane region" description="Helical" evidence="1">
    <location>
        <begin position="6"/>
        <end position="31"/>
    </location>
</feature>
<evidence type="ECO:0000256" key="1">
    <source>
        <dbReference type="SAM" id="Phobius"/>
    </source>
</evidence>
<feature type="domain" description="AB hydrolase-1" evidence="2">
    <location>
        <begin position="122"/>
        <end position="276"/>
    </location>
</feature>
<dbReference type="AlphaFoldDB" id="A0A8H4IIG9"/>
<evidence type="ECO:0000313" key="4">
    <source>
        <dbReference type="Proteomes" id="UP000572817"/>
    </source>
</evidence>
<sequence length="397" mass="43593">MALLKLAAFSTAAPSVIYLGILSILVAFPTVQTHDFYLHRLSLTWFKDLNVPEAFGFLRGQVTPFSIGTTDGETLHAWHILPLRLYRRHQQELLTDSTGLSPDVTSKLAFQLLRDDPEARLVVYLHGTAGCLASGWRADSYRALSTTAPDKIHVVTAGYRGYGFSTSTPSEEGLLLDAIAIVDWSMNVAGVPPSRIVILGQSLGTAVATSLLRHYALQSPPISFSGSVLVASFSDVATLTVTYRIGGVIPVLSPLSKIPPLLAFFNSFLRSTWMSKHRIAEFIRRSEGETSTGKYHVTFIHAEADTDIGCLHSEVMFWHAVNATTPMDSSFEDLEREKSLQKRELGSGGWVVEWKAPKGTIRLEMLKHGVHGKLMAYPVTSLAVLRAFQASYPSFGQ</sequence>
<comment type="caution">
    <text evidence="3">The sequence shown here is derived from an EMBL/GenBank/DDBJ whole genome shotgun (WGS) entry which is preliminary data.</text>
</comment>
<gene>
    <name evidence="3" type="ORF">GTA08_BOTSDO09660</name>
</gene>
<keyword evidence="4" id="KW-1185">Reference proteome</keyword>
<dbReference type="Gene3D" id="3.40.50.1820">
    <property type="entry name" value="alpha/beta hydrolase"/>
    <property type="match status" value="1"/>
</dbReference>
<evidence type="ECO:0000259" key="2">
    <source>
        <dbReference type="Pfam" id="PF12697"/>
    </source>
</evidence>
<evidence type="ECO:0000313" key="3">
    <source>
        <dbReference type="EMBL" id="KAF4301665.1"/>
    </source>
</evidence>
<protein>
    <recommendedName>
        <fullName evidence="2">AB hydrolase-1 domain-containing protein</fullName>
    </recommendedName>
</protein>
<keyword evidence="1" id="KW-1133">Transmembrane helix</keyword>
<name>A0A8H4IIG9_9PEZI</name>
<dbReference type="InterPro" id="IPR029058">
    <property type="entry name" value="AB_hydrolase_fold"/>
</dbReference>
<dbReference type="Proteomes" id="UP000572817">
    <property type="component" value="Unassembled WGS sequence"/>
</dbReference>
<dbReference type="PANTHER" id="PTHR12277">
    <property type="entry name" value="ALPHA/BETA HYDROLASE DOMAIN-CONTAINING PROTEIN"/>
    <property type="match status" value="1"/>
</dbReference>